<keyword evidence="5" id="KW-1185">Reference proteome</keyword>
<feature type="transmembrane region" description="Helical" evidence="1">
    <location>
        <begin position="387"/>
        <end position="412"/>
    </location>
</feature>
<evidence type="ECO:0000313" key="4">
    <source>
        <dbReference type="Proteomes" id="UP000102041"/>
    </source>
</evidence>
<accession>B7TPV9</accession>
<dbReference type="RefSeq" id="YP_007417813.1">
    <property type="nucleotide sequence ID" value="NC_020231.1"/>
</dbReference>
<name>B7TPV9_GPCMV</name>
<evidence type="ECO:0000313" key="3">
    <source>
        <dbReference type="EMBL" id="BAJ78507.1"/>
    </source>
</evidence>
<reference evidence="2 5" key="2">
    <citation type="journal article" date="2013" name="Genome Announc.">
        <title>Complete genome sequence of pathogenic Guinea pig cytomegalovirus from salivary gland homogenates of infected animals.</title>
        <authorList>
            <person name="Yang D."/>
            <person name="Tamburro K."/>
            <person name="Dittmer D."/>
            <person name="Cui X."/>
            <person name="McVoy M.A."/>
            <person name="Hernandez-Alvarado N."/>
            <person name="Schleiss M.R."/>
        </authorList>
    </citation>
    <scope>NUCLEOTIDE SEQUENCE [LARGE SCALE GENOMIC DNA]</scope>
    <source>
        <strain evidence="2">21222</strain>
    </source>
</reference>
<evidence type="ECO:0000256" key="1">
    <source>
        <dbReference type="SAM" id="Phobius"/>
    </source>
</evidence>
<dbReference type="Proteomes" id="UP000102041">
    <property type="component" value="Segment"/>
</dbReference>
<keyword evidence="1" id="KW-1133">Transmembrane helix</keyword>
<gene>
    <name evidence="3" type="primary">gp38.2</name>
</gene>
<reference evidence="3 4" key="1">
    <citation type="journal article" date="2011" name="J. Gen. Virol.">
        <title>Re-evaluation of the genome sequence of guinea pig cytomegalovirus.</title>
        <authorList>
            <person name="Kanai K."/>
            <person name="Yamada S."/>
            <person name="Yamamoto Y."/>
            <person name="Fukui Y."/>
            <person name="Kurane I."/>
            <person name="Inoue N."/>
        </authorList>
    </citation>
    <scope>NUCLEOTIDE SEQUENCE [LARGE SCALE GENOMIC DNA]</scope>
    <source>
        <strain evidence="3">22122</strain>
    </source>
</reference>
<organism evidence="3 4">
    <name type="scientific">Guinea pig cytomegalovirus (strain 22122)</name>
    <name type="common">GPCMV</name>
    <dbReference type="NCBI Taxonomy" id="103920"/>
    <lineage>
        <taxon>Viruses</taxon>
        <taxon>Duplodnaviria</taxon>
        <taxon>Heunggongvirae</taxon>
        <taxon>Peploviricota</taxon>
        <taxon>Herviviricetes</taxon>
        <taxon>Herpesvirales</taxon>
        <taxon>Orthoherpesviridae</taxon>
        <taxon>Betaherpesvirinae</taxon>
        <taxon>Quwivirus</taxon>
        <taxon>Quwivirus caviidbeta2</taxon>
    </lineage>
</organism>
<proteinExistence type="predicted"/>
<protein>
    <submittedName>
        <fullName evidence="2 3">Gp38.2</fullName>
    </submittedName>
</protein>
<dbReference type="EMBL" id="KC503762">
    <property type="protein sequence ID" value="AGE11517.1"/>
    <property type="molecule type" value="Genomic_DNA"/>
</dbReference>
<sequence>MSRSYQSTRKCVLWLVRTARMRAVCLILGFVALCVGANCDYLMQYGLYRDCHAVPEEGLPHDKSAEFAIRNTYWISGGLRSEGDVSISGAKIFGTHVDAGTTAALSGGCDNFYAGVGMAIERLATVVKDFVTDGNLKPFTFPEHFSVIATSIVTDGDRAYVHVKLSEDIDPSKPHVHEGAEKDRTISSTCHVDKSGQLTPTFTDPENRVEAVEFANTLCYMVAVQFKGYMIDKFLRDAVIAKHRFELHTAGHIDVEAAHEQIFRINAVHDFAQGSGAFDCLAQRVMHHGVEDKLLCVMRGDGVDRVSWLRIVHDNKDVRPDAYGSVNRHYLRGGYLWAMMPLDRYDSAKCVCTHNGRDVYALAPIVPTDEMDSWFAKFADKILADPAWYSIVALAVMLLIVLCAYIIAMYLFNTTAVKLERAEEKIAEHEFARKIV</sequence>
<dbReference type="KEGG" id="vg:14536640"/>
<keyword evidence="1" id="KW-0812">Transmembrane</keyword>
<evidence type="ECO:0000313" key="5">
    <source>
        <dbReference type="Proteomes" id="UP000132784"/>
    </source>
</evidence>
<dbReference type="GeneID" id="14536640"/>
<keyword evidence="1" id="KW-0472">Membrane</keyword>
<evidence type="ECO:0000313" key="2">
    <source>
        <dbReference type="EMBL" id="AGE11517.1"/>
    </source>
</evidence>
<dbReference type="EMBL" id="AB592928">
    <property type="protein sequence ID" value="BAJ78507.1"/>
    <property type="molecule type" value="Genomic_DNA"/>
</dbReference>
<organismHost>
    <name type="scientific">Cavia porcellus</name>
    <name type="common">Guinea pig</name>
    <dbReference type="NCBI Taxonomy" id="10141"/>
</organismHost>
<dbReference type="Proteomes" id="UP000132784">
    <property type="component" value="Segment"/>
</dbReference>